<comment type="caution">
    <text evidence="2">The sequence shown here is derived from an EMBL/GenBank/DDBJ whole genome shotgun (WGS) entry which is preliminary data.</text>
</comment>
<proteinExistence type="predicted"/>
<dbReference type="SUPFAM" id="SSF75011">
    <property type="entry name" value="3-carboxy-cis,cis-mucoante lactonizing enzyme"/>
    <property type="match status" value="1"/>
</dbReference>
<dbReference type="Proteomes" id="UP000316292">
    <property type="component" value="Unassembled WGS sequence"/>
</dbReference>
<accession>A0A538S8Z8</accession>
<evidence type="ECO:0000313" key="2">
    <source>
        <dbReference type="EMBL" id="TMQ47850.1"/>
    </source>
</evidence>
<evidence type="ECO:0008006" key="4">
    <source>
        <dbReference type="Google" id="ProtNLM"/>
    </source>
</evidence>
<keyword evidence="1" id="KW-0732">Signal</keyword>
<feature type="signal peptide" evidence="1">
    <location>
        <begin position="1"/>
        <end position="26"/>
    </location>
</feature>
<evidence type="ECO:0000313" key="3">
    <source>
        <dbReference type="Proteomes" id="UP000316292"/>
    </source>
</evidence>
<dbReference type="Gene3D" id="2.60.40.4070">
    <property type="match status" value="1"/>
</dbReference>
<evidence type="ECO:0000256" key="1">
    <source>
        <dbReference type="SAM" id="SignalP"/>
    </source>
</evidence>
<name>A0A538S8Z8_UNCEI</name>
<gene>
    <name evidence="2" type="ORF">E6K71_08860</name>
</gene>
<organism evidence="2 3">
    <name type="scientific">Eiseniibacteriota bacterium</name>
    <dbReference type="NCBI Taxonomy" id="2212470"/>
    <lineage>
        <taxon>Bacteria</taxon>
        <taxon>Candidatus Eiseniibacteriota</taxon>
    </lineage>
</organism>
<dbReference type="AlphaFoldDB" id="A0A538S8Z8"/>
<sequence>MRLARISVALCGLLPILWCSPLPALAAGNPMTLVGALAPWPAGQYSNVAADASRHVAYLGSFDDQGVAVIDTRDPGNPVLTDHLFTHITSDLLTSDSADLDRVGHYLAVSHQAWSGPGAFEGISVYDIGGDPYHPALLRRIAIPGGVHTVQLDPEVDSGRPYAYANSEGNFKLTIVNILTGAILSEYASSEGIGCVPPPPNCQGFNFAHEGFIQRHPRSERVLDYVSYWDSGLRIVDVTNPATPIEVGAFDYNFLTNGLRSAHYAAPTPSANWVYLEDELGLLETGGVHVLDTSACDGTTYCIPALVGEWHIKGHPVQGAALNALIHSGKFTNAFFAAFKRAFTYDAHNLDVRGENELLVANYAMGIRLIDTSDKTAPAEAAFYLPNANESVACKQDCGANTRQTWGSYFGSDGRIYASDIGRGFFIVEERIRGGASGAALAGRLPAGSGSVEQSASAGGSTAGLRLSAVSGSGAGFAFSLTVSREGPARIAVYDIQGRLVSAKNLGVLPAGQHSVSWTPQVTDGRAPSRGIYFARVESGAEGATIKFVH</sequence>
<protein>
    <recommendedName>
        <fullName evidence="4">T9SS type A sorting domain-containing protein</fullName>
    </recommendedName>
</protein>
<feature type="chain" id="PRO_5022171674" description="T9SS type A sorting domain-containing protein" evidence="1">
    <location>
        <begin position="27"/>
        <end position="550"/>
    </location>
</feature>
<dbReference type="EMBL" id="VBOR01000095">
    <property type="protein sequence ID" value="TMQ47850.1"/>
    <property type="molecule type" value="Genomic_DNA"/>
</dbReference>
<dbReference type="InterPro" id="IPR013211">
    <property type="entry name" value="LVIVD"/>
</dbReference>
<dbReference type="Pfam" id="PF08309">
    <property type="entry name" value="LVIVD"/>
    <property type="match status" value="1"/>
</dbReference>
<reference evidence="2 3" key="1">
    <citation type="journal article" date="2019" name="Nat. Microbiol.">
        <title>Mediterranean grassland soil C-N compound turnover is dependent on rainfall and depth, and is mediated by genomically divergent microorganisms.</title>
        <authorList>
            <person name="Diamond S."/>
            <person name="Andeer P.F."/>
            <person name="Li Z."/>
            <person name="Crits-Christoph A."/>
            <person name="Burstein D."/>
            <person name="Anantharaman K."/>
            <person name="Lane K.R."/>
            <person name="Thomas B.C."/>
            <person name="Pan C."/>
            <person name="Northen T.R."/>
            <person name="Banfield J.F."/>
        </authorList>
    </citation>
    <scope>NUCLEOTIDE SEQUENCE [LARGE SCALE GENOMIC DNA]</scope>
    <source>
        <strain evidence="2">WS_1</strain>
    </source>
</reference>